<keyword evidence="2" id="KW-1133">Transmembrane helix</keyword>
<name>A0A8H7LDI9_9AGAM</name>
<dbReference type="EMBL" id="JACYCC010000345">
    <property type="protein sequence ID" value="KAF8668227.1"/>
    <property type="molecule type" value="Genomic_DNA"/>
</dbReference>
<feature type="transmembrane region" description="Helical" evidence="2">
    <location>
        <begin position="74"/>
        <end position="92"/>
    </location>
</feature>
<dbReference type="Proteomes" id="UP000650582">
    <property type="component" value="Unassembled WGS sequence"/>
</dbReference>
<evidence type="ECO:0000313" key="3">
    <source>
        <dbReference type="EMBL" id="KAF8668227.1"/>
    </source>
</evidence>
<comment type="caution">
    <text evidence="3">The sequence shown here is derived from an EMBL/GenBank/DDBJ whole genome shotgun (WGS) entry which is preliminary data.</text>
</comment>
<reference evidence="3" key="1">
    <citation type="submission" date="2020-09" db="EMBL/GenBank/DDBJ databases">
        <title>Comparative genome analyses of four rice-infecting Rhizoctonia solani isolates reveal extensive enrichment of homogalacturonan modification genes.</title>
        <authorList>
            <person name="Lee D.-Y."/>
            <person name="Jeon J."/>
            <person name="Kim K.-T."/>
            <person name="Cheong K."/>
            <person name="Song H."/>
            <person name="Choi G."/>
            <person name="Ko J."/>
            <person name="Opiyo S.O."/>
            <person name="Zuo S."/>
            <person name="Madhav S."/>
            <person name="Lee Y.-H."/>
            <person name="Wang G.-L."/>
        </authorList>
    </citation>
    <scope>NUCLEOTIDE SEQUENCE</scope>
    <source>
        <strain evidence="3">AG1-IA YN-7</strain>
    </source>
</reference>
<keyword evidence="2" id="KW-0472">Membrane</keyword>
<keyword evidence="2" id="KW-0812">Transmembrane</keyword>
<evidence type="ECO:0000313" key="4">
    <source>
        <dbReference type="Proteomes" id="UP000650582"/>
    </source>
</evidence>
<sequence>MTTACRSPHARMDCEKERLNYSARRCRSIYITTSQLPGLKLDWTPLTNLLPNPAPQPVPTHIYYNRGPRFMRRGPSRLIWFGLGGIATYWFIQSREQKREMLMSQGADTQRAGHCHAAWGWGRWGDHRREMNEAQQKMEDHRRKVQEQFADFGNIGGDKLADMAESSLDSVMSSVVALKAKIAEQRAASQAARAAASKEDPRLV</sequence>
<keyword evidence="1" id="KW-0175">Coiled coil</keyword>
<feature type="coiled-coil region" evidence="1">
    <location>
        <begin position="124"/>
        <end position="151"/>
    </location>
</feature>
<dbReference type="AlphaFoldDB" id="A0A8H7LDI9"/>
<proteinExistence type="predicted"/>
<protein>
    <submittedName>
        <fullName evidence="3">Uncharacterized protein</fullName>
    </submittedName>
</protein>
<organism evidence="3 4">
    <name type="scientific">Rhizoctonia solani</name>
    <dbReference type="NCBI Taxonomy" id="456999"/>
    <lineage>
        <taxon>Eukaryota</taxon>
        <taxon>Fungi</taxon>
        <taxon>Dikarya</taxon>
        <taxon>Basidiomycota</taxon>
        <taxon>Agaricomycotina</taxon>
        <taxon>Agaricomycetes</taxon>
        <taxon>Cantharellales</taxon>
        <taxon>Ceratobasidiaceae</taxon>
        <taxon>Rhizoctonia</taxon>
    </lineage>
</organism>
<accession>A0A8H7LDI9</accession>
<evidence type="ECO:0000256" key="1">
    <source>
        <dbReference type="SAM" id="Coils"/>
    </source>
</evidence>
<evidence type="ECO:0000256" key="2">
    <source>
        <dbReference type="SAM" id="Phobius"/>
    </source>
</evidence>
<gene>
    <name evidence="3" type="ORF">RHS04_09046</name>
</gene>